<proteinExistence type="predicted"/>
<sequence>MSVSLTKAGLSLAGIGGAGIGGYAISSYASGDSKTIKEILIEEGHSILTDKSDWGTVAKTYSLEATPNLKISSETVDANFIKQWCEDKLKSKDRKSFLKKARKWCVSYSTIKDQLSKDKVELETEENTLKGKYSGLSETIKEEVNTFTADNEKDANGSKLKKWCESRSYKTYTEGEFYNTFKDKCTKPIAGAGAGAGAG</sequence>
<dbReference type="AlphaFoldDB" id="E8ZHJ6"/>
<dbReference type="Proteomes" id="UP000008637">
    <property type="component" value="Chromosome"/>
</dbReference>
<dbReference type="EMBL" id="FR773153">
    <property type="protein sequence ID" value="CBY92617.1"/>
    <property type="molecule type" value="Genomic_DNA"/>
</dbReference>
<evidence type="ECO:0000313" key="1">
    <source>
        <dbReference type="EMBL" id="CBY92617.1"/>
    </source>
</evidence>
<gene>
    <name evidence="1" type="ordered locus">HF1_06090</name>
</gene>
<dbReference type="KEGG" id="mha:HF1_06090"/>
<evidence type="ECO:0000313" key="2">
    <source>
        <dbReference type="Proteomes" id="UP000008637"/>
    </source>
</evidence>
<name>E8ZHJ6_MYCHL</name>
<organism evidence="1 2">
    <name type="scientific">Mycoplasma haemofelis (strain Langford 1)</name>
    <name type="common">Haemobartonella felis</name>
    <dbReference type="NCBI Taxonomy" id="941640"/>
    <lineage>
        <taxon>Bacteria</taxon>
        <taxon>Bacillati</taxon>
        <taxon>Mycoplasmatota</taxon>
        <taxon>Mollicutes</taxon>
        <taxon>Mycoplasmataceae</taxon>
        <taxon>Mycoplasma</taxon>
    </lineage>
</organism>
<keyword evidence="2" id="KW-1185">Reference proteome</keyword>
<reference evidence="1 2" key="1">
    <citation type="journal article" date="2011" name="J. Bacteriol.">
        <title>Complete genome sequence of Mycoplasma haemofelis, a hemotropic mycoplasma.</title>
        <authorList>
            <person name="Barker E.N."/>
            <person name="Helps C.R."/>
            <person name="Peters I.R."/>
            <person name="Darby A.C."/>
            <person name="Radford A.D."/>
            <person name="Tasker S."/>
        </authorList>
    </citation>
    <scope>NUCLEOTIDE SEQUENCE [LARGE SCALE GENOMIC DNA]</scope>
    <source>
        <strain evidence="1 2">Langford 1</strain>
    </source>
</reference>
<accession>E8ZHJ6</accession>
<dbReference type="HOGENOM" id="CLU_119971_0_0_14"/>
<protein>
    <submittedName>
        <fullName evidence="1">Uncharacterized protein</fullName>
    </submittedName>
</protein>